<feature type="domain" description="DDH" evidence="6">
    <location>
        <begin position="80"/>
        <end position="230"/>
    </location>
</feature>
<keyword evidence="4" id="KW-0378">Hydrolase</keyword>
<dbReference type="GO" id="GO:0008409">
    <property type="term" value="F:5'-3' exonuclease activity"/>
    <property type="evidence" value="ECO:0007669"/>
    <property type="project" value="InterPro"/>
</dbReference>
<dbReference type="OrthoDB" id="9809852at2"/>
<dbReference type="InterPro" id="IPR038763">
    <property type="entry name" value="DHH_sf"/>
</dbReference>
<accession>A0A1W1VR36</accession>
<keyword evidence="10" id="KW-1185">Reference proteome</keyword>
<dbReference type="RefSeq" id="WP_084054248.1">
    <property type="nucleotide sequence ID" value="NZ_FWWT01000022.1"/>
</dbReference>
<dbReference type="InterPro" id="IPR027417">
    <property type="entry name" value="P-loop_NTPase"/>
</dbReference>
<dbReference type="GO" id="GO:0003676">
    <property type="term" value="F:nucleic acid binding"/>
    <property type="evidence" value="ECO:0007669"/>
    <property type="project" value="InterPro"/>
</dbReference>
<dbReference type="Gene3D" id="3.10.310.30">
    <property type="match status" value="1"/>
</dbReference>
<feature type="domain" description="DHHA1" evidence="7">
    <location>
        <begin position="349"/>
        <end position="440"/>
    </location>
</feature>
<organism evidence="9 10">
    <name type="scientific">Desulfonispora thiosulfatigenes DSM 11270</name>
    <dbReference type="NCBI Taxonomy" id="656914"/>
    <lineage>
        <taxon>Bacteria</taxon>
        <taxon>Bacillati</taxon>
        <taxon>Bacillota</taxon>
        <taxon>Clostridia</taxon>
        <taxon>Eubacteriales</taxon>
        <taxon>Peptococcaceae</taxon>
        <taxon>Desulfonispora</taxon>
    </lineage>
</organism>
<evidence type="ECO:0000313" key="10">
    <source>
        <dbReference type="Proteomes" id="UP000192731"/>
    </source>
</evidence>
<dbReference type="Pfam" id="PF01368">
    <property type="entry name" value="DHH"/>
    <property type="match status" value="1"/>
</dbReference>
<evidence type="ECO:0000259" key="6">
    <source>
        <dbReference type="Pfam" id="PF01368"/>
    </source>
</evidence>
<evidence type="ECO:0000259" key="7">
    <source>
        <dbReference type="Pfam" id="PF02272"/>
    </source>
</evidence>
<evidence type="ECO:0000256" key="2">
    <source>
        <dbReference type="ARBA" id="ARBA00019841"/>
    </source>
</evidence>
<dbReference type="Pfam" id="PF17768">
    <property type="entry name" value="RecJ_OB"/>
    <property type="match status" value="1"/>
</dbReference>
<dbReference type="SUPFAM" id="SSF52540">
    <property type="entry name" value="P-loop containing nucleoside triphosphate hydrolases"/>
    <property type="match status" value="1"/>
</dbReference>
<evidence type="ECO:0000313" key="9">
    <source>
        <dbReference type="EMBL" id="SMB95690.1"/>
    </source>
</evidence>
<keyword evidence="5 9" id="KW-0269">Exonuclease</keyword>
<dbReference type="PANTHER" id="PTHR30255:SF2">
    <property type="entry name" value="SINGLE-STRANDED-DNA-SPECIFIC EXONUCLEASE RECJ"/>
    <property type="match status" value="1"/>
</dbReference>
<gene>
    <name evidence="9" type="ORF">SAMN00017405_0461</name>
</gene>
<evidence type="ECO:0000256" key="3">
    <source>
        <dbReference type="ARBA" id="ARBA00022722"/>
    </source>
</evidence>
<reference evidence="9 10" key="1">
    <citation type="submission" date="2017-04" db="EMBL/GenBank/DDBJ databases">
        <authorList>
            <person name="Afonso C.L."/>
            <person name="Miller P.J."/>
            <person name="Scott M.A."/>
            <person name="Spackman E."/>
            <person name="Goraichik I."/>
            <person name="Dimitrov K.M."/>
            <person name="Suarez D.L."/>
            <person name="Swayne D.E."/>
        </authorList>
    </citation>
    <scope>NUCLEOTIDE SEQUENCE [LARGE SCALE GENOMIC DNA]</scope>
    <source>
        <strain evidence="9 10">DSM 11270</strain>
    </source>
</reference>
<dbReference type="Gene3D" id="3.90.1640.30">
    <property type="match status" value="1"/>
</dbReference>
<evidence type="ECO:0000256" key="1">
    <source>
        <dbReference type="ARBA" id="ARBA00005915"/>
    </source>
</evidence>
<dbReference type="InterPro" id="IPR003156">
    <property type="entry name" value="DHHA1_dom"/>
</dbReference>
<dbReference type="Pfam" id="PF02272">
    <property type="entry name" value="DHHA1"/>
    <property type="match status" value="1"/>
</dbReference>
<dbReference type="SUPFAM" id="SSF64182">
    <property type="entry name" value="DHH phosphoesterases"/>
    <property type="match status" value="1"/>
</dbReference>
<feature type="domain" description="RecJ OB" evidence="8">
    <location>
        <begin position="456"/>
        <end position="562"/>
    </location>
</feature>
<dbReference type="GO" id="GO:0006281">
    <property type="term" value="P:DNA repair"/>
    <property type="evidence" value="ECO:0007669"/>
    <property type="project" value="InterPro"/>
</dbReference>
<evidence type="ECO:0000259" key="8">
    <source>
        <dbReference type="Pfam" id="PF17768"/>
    </source>
</evidence>
<evidence type="ECO:0000256" key="4">
    <source>
        <dbReference type="ARBA" id="ARBA00022801"/>
    </source>
</evidence>
<dbReference type="Gene3D" id="3.40.50.300">
    <property type="entry name" value="P-loop containing nucleotide triphosphate hydrolases"/>
    <property type="match status" value="1"/>
</dbReference>
<name>A0A1W1VR36_DESTI</name>
<proteinExistence type="inferred from homology"/>
<dbReference type="InterPro" id="IPR004610">
    <property type="entry name" value="RecJ"/>
</dbReference>
<dbReference type="AlphaFoldDB" id="A0A1W1VR36"/>
<dbReference type="GO" id="GO:0006310">
    <property type="term" value="P:DNA recombination"/>
    <property type="evidence" value="ECO:0007669"/>
    <property type="project" value="InterPro"/>
</dbReference>
<dbReference type="InterPro" id="IPR051673">
    <property type="entry name" value="SSDNA_exonuclease_RecJ"/>
</dbReference>
<comment type="similarity">
    <text evidence="1">Belongs to the RecJ family.</text>
</comment>
<dbReference type="InterPro" id="IPR001667">
    <property type="entry name" value="DDH_dom"/>
</dbReference>
<dbReference type="EMBL" id="FWWT01000022">
    <property type="protein sequence ID" value="SMB95690.1"/>
    <property type="molecule type" value="Genomic_DNA"/>
</dbReference>
<dbReference type="STRING" id="656914.SAMN00017405_0461"/>
<keyword evidence="3" id="KW-0540">Nuclease</keyword>
<sequence length="854" mass="97174">MIKRKIWNIKNNKQNINDLARKLNISPIVANILAERGYTDYHKAKNFLEADISKLSDPLYMLGVKEACEQIRESILNKDKIMIYGDYDVDGITSTALLVEFLTSLQVSVDYYIPNRLEEGYGLNYEALAKMKENGVDLIITVDCGITAVEEVSKAMELGLKFIITDHHQIGNSIPPCTIVNPVLDDEGVPWSNLSGVGVAFKLIHGLSRILPELKEQEISKYLDLVALGTIADIVALKDENRILVREGMEQIKLGLRPGIKALCEVAKIDFQKVSSGQVGFGIAPRLNACGRLDDASLGVKLLLSSDEKEALLIAEDLNIKNQERQDIEAQIMKEAIEMAESLDKEKTAVLVLGSENWHSGVIGIVASRLVEKYYLPTILLSFKDGIAKGSGRSISNFHLHQALMQCQELLTQFGGHSQAAGLSLKVENIPKFIFKINEYAFSNLAPEDFKQKLKIDSAINLSEVNLDVYKQLQQLEPYGHSNPRPVFAIRGIKPVKITKLGSDGRHIKVQFNLNNEPWESLGFNMSDYEDIINDSYLLDLAFTLDRNEWRGKTSLQLLLKDIKSFEELDNPYKKLALLEDSNTSYSPNFKIIDSRNCSDKINYVKNLILAQEKLIIKTNTQQNAFNLVAKLKNELPDFKDKIEYYPEVLKSDISEHIEDNLEKDNLNVLITTNHLVHNLNYLVKYAFIIYDLPFSKAELQQIYSFLAKDELSVQMHLLYTKNDSKENDLFLREKAPDRKTLGKFYLLLKKIAQNSNNSLITYQDIIKWGKIYEIESLSEKSMIIWLDILEELELIRNKVEVNDKCIELKENPPKVNLENSLSFRQGVKERLEFDEMLKIAFLNYDKVIEYLSS</sequence>
<dbReference type="NCBIfam" id="TIGR00644">
    <property type="entry name" value="recJ"/>
    <property type="match status" value="1"/>
</dbReference>
<dbReference type="Proteomes" id="UP000192731">
    <property type="component" value="Unassembled WGS sequence"/>
</dbReference>
<dbReference type="InterPro" id="IPR041122">
    <property type="entry name" value="RecJ_OB"/>
</dbReference>
<evidence type="ECO:0000256" key="5">
    <source>
        <dbReference type="ARBA" id="ARBA00022839"/>
    </source>
</evidence>
<protein>
    <recommendedName>
        <fullName evidence="2">Single-stranded-DNA-specific exonuclease RecJ</fullName>
    </recommendedName>
</protein>
<dbReference type="PANTHER" id="PTHR30255">
    <property type="entry name" value="SINGLE-STRANDED-DNA-SPECIFIC EXONUCLEASE RECJ"/>
    <property type="match status" value="1"/>
</dbReference>